<keyword evidence="2" id="KW-1185">Reference proteome</keyword>
<dbReference type="AlphaFoldDB" id="A0A1W2DFX8"/>
<gene>
    <name evidence="1" type="ORF">SAMN05660733_03000</name>
</gene>
<organism evidence="1 2">
    <name type="scientific">Lentzea albidocapillata</name>
    <dbReference type="NCBI Taxonomy" id="40571"/>
    <lineage>
        <taxon>Bacteria</taxon>
        <taxon>Bacillati</taxon>
        <taxon>Actinomycetota</taxon>
        <taxon>Actinomycetes</taxon>
        <taxon>Pseudonocardiales</taxon>
        <taxon>Pseudonocardiaceae</taxon>
        <taxon>Lentzea</taxon>
    </lineage>
</organism>
<dbReference type="Proteomes" id="UP000192840">
    <property type="component" value="Unassembled WGS sequence"/>
</dbReference>
<dbReference type="eggNOG" id="ENOG5032B9S">
    <property type="taxonomic scope" value="Bacteria"/>
</dbReference>
<reference evidence="2" key="1">
    <citation type="submission" date="2017-04" db="EMBL/GenBank/DDBJ databases">
        <authorList>
            <person name="Varghese N."/>
            <person name="Submissions S."/>
        </authorList>
    </citation>
    <scope>NUCLEOTIDE SEQUENCE [LARGE SCALE GENOMIC DNA]</scope>
    <source>
        <strain evidence="2">DSM 44073</strain>
    </source>
</reference>
<evidence type="ECO:0000313" key="2">
    <source>
        <dbReference type="Proteomes" id="UP000192840"/>
    </source>
</evidence>
<dbReference type="EMBL" id="FWYC01000007">
    <property type="protein sequence ID" value="SMC96439.1"/>
    <property type="molecule type" value="Genomic_DNA"/>
</dbReference>
<protein>
    <submittedName>
        <fullName evidence="1">Uncharacterized protein</fullName>
    </submittedName>
</protein>
<evidence type="ECO:0000313" key="1">
    <source>
        <dbReference type="EMBL" id="SMC96439.1"/>
    </source>
</evidence>
<dbReference type="RefSeq" id="WP_245816167.1">
    <property type="nucleotide sequence ID" value="NZ_FWYC01000007.1"/>
</dbReference>
<accession>A0A1W2DFX8</accession>
<name>A0A1W2DFX8_9PSEU</name>
<sequence>MDFPPARTVRPTQHNEDVVAVYLSRNGLRDAGDLGVRIAAAIGQHAGEPGRTVFAEFEPAPLHTVQDVLSGHITWDELSAHRVD</sequence>
<dbReference type="STRING" id="40571.SAMN05660733_03000"/>
<proteinExistence type="predicted"/>